<feature type="domain" description="Tf2-1-like SH3-like" evidence="1">
    <location>
        <begin position="24"/>
        <end position="86"/>
    </location>
</feature>
<name>A0A6P5GZM1_ANACO</name>
<evidence type="ECO:0000313" key="2">
    <source>
        <dbReference type="Proteomes" id="UP000515123"/>
    </source>
</evidence>
<evidence type="ECO:0000259" key="1">
    <source>
        <dbReference type="Pfam" id="PF24626"/>
    </source>
</evidence>
<protein>
    <submittedName>
        <fullName evidence="3">Uncharacterized protein LOC109726081</fullName>
    </submittedName>
</protein>
<dbReference type="OrthoDB" id="425619at2759"/>
<dbReference type="InterPro" id="IPR056924">
    <property type="entry name" value="SH3_Tf2-1"/>
</dbReference>
<accession>A0A6P5GZM1</accession>
<reference evidence="3" key="2">
    <citation type="submission" date="2025-08" db="UniProtKB">
        <authorList>
            <consortium name="RefSeq"/>
        </authorList>
    </citation>
    <scope>IDENTIFICATION</scope>
    <source>
        <tissue evidence="3">Leaf</tissue>
    </source>
</reference>
<dbReference type="AlphaFoldDB" id="A0A6P5GZM1"/>
<dbReference type="PANTHER" id="PTHR46148:SF60">
    <property type="entry name" value="CHROMO DOMAIN-CONTAINING PROTEIN"/>
    <property type="match status" value="1"/>
</dbReference>
<dbReference type="SUPFAM" id="SSF54160">
    <property type="entry name" value="Chromo domain-like"/>
    <property type="match status" value="1"/>
</dbReference>
<evidence type="ECO:0000313" key="3">
    <source>
        <dbReference type="RefSeq" id="XP_020111098.1"/>
    </source>
</evidence>
<sequence>MAQSRQKSYADRRRRDIEFAVGYRVFLKVSPMRGVKQFGVRGKLSFRYIEPYEILERIGTVAYRLVLSPKLLDVHNVFHISNLRKYIHDSGHVMLYDPPELQEDLNYKEFPVMIIAREVQKLRNHEIPYMKIRWSNHDDREATWELEELMKKHHPYLFKD</sequence>
<dbReference type="RefSeq" id="XP_020111098.1">
    <property type="nucleotide sequence ID" value="XM_020255509.1"/>
</dbReference>
<reference evidence="2" key="1">
    <citation type="journal article" date="2015" name="Nat. Genet.">
        <title>The pineapple genome and the evolution of CAM photosynthesis.</title>
        <authorList>
            <person name="Ming R."/>
            <person name="VanBuren R."/>
            <person name="Wai C.M."/>
            <person name="Tang H."/>
            <person name="Schatz M.C."/>
            <person name="Bowers J.E."/>
            <person name="Lyons E."/>
            <person name="Wang M.L."/>
            <person name="Chen J."/>
            <person name="Biggers E."/>
            <person name="Zhang J."/>
            <person name="Huang L."/>
            <person name="Zhang L."/>
            <person name="Miao W."/>
            <person name="Zhang J."/>
            <person name="Ye Z."/>
            <person name="Miao C."/>
            <person name="Lin Z."/>
            <person name="Wang H."/>
            <person name="Zhou H."/>
            <person name="Yim W.C."/>
            <person name="Priest H.D."/>
            <person name="Zheng C."/>
            <person name="Woodhouse M."/>
            <person name="Edger P.P."/>
            <person name="Guyot R."/>
            <person name="Guo H.B."/>
            <person name="Guo H."/>
            <person name="Zheng G."/>
            <person name="Singh R."/>
            <person name="Sharma A."/>
            <person name="Min X."/>
            <person name="Zheng Y."/>
            <person name="Lee H."/>
            <person name="Gurtowski J."/>
            <person name="Sedlazeck F.J."/>
            <person name="Harkess A."/>
            <person name="McKain M.R."/>
            <person name="Liao Z."/>
            <person name="Fang J."/>
            <person name="Liu J."/>
            <person name="Zhang X."/>
            <person name="Zhang Q."/>
            <person name="Hu W."/>
            <person name="Qin Y."/>
            <person name="Wang K."/>
            <person name="Chen L.Y."/>
            <person name="Shirley N."/>
            <person name="Lin Y.R."/>
            <person name="Liu L.Y."/>
            <person name="Hernandez A.G."/>
            <person name="Wright C.L."/>
            <person name="Bulone V."/>
            <person name="Tuskan G.A."/>
            <person name="Heath K."/>
            <person name="Zee F."/>
            <person name="Moore P.H."/>
            <person name="Sunkar R."/>
            <person name="Leebens-Mack J.H."/>
            <person name="Mockler T."/>
            <person name="Bennetzen J.L."/>
            <person name="Freeling M."/>
            <person name="Sankoff D."/>
            <person name="Paterson A.H."/>
            <person name="Zhu X."/>
            <person name="Yang X."/>
            <person name="Smith J.A."/>
            <person name="Cushman J.C."/>
            <person name="Paull R.E."/>
            <person name="Yu Q."/>
        </authorList>
    </citation>
    <scope>NUCLEOTIDE SEQUENCE [LARGE SCALE GENOMIC DNA]</scope>
    <source>
        <strain evidence="2">cv. F153</strain>
    </source>
</reference>
<keyword evidence="2" id="KW-1185">Reference proteome</keyword>
<dbReference type="GeneID" id="109726081"/>
<dbReference type="Pfam" id="PF24626">
    <property type="entry name" value="SH3_Tf2-1"/>
    <property type="match status" value="1"/>
</dbReference>
<gene>
    <name evidence="3" type="primary">LOC109726081</name>
</gene>
<organism evidence="2 3">
    <name type="scientific">Ananas comosus</name>
    <name type="common">Pineapple</name>
    <name type="synonym">Ananas ananas</name>
    <dbReference type="NCBI Taxonomy" id="4615"/>
    <lineage>
        <taxon>Eukaryota</taxon>
        <taxon>Viridiplantae</taxon>
        <taxon>Streptophyta</taxon>
        <taxon>Embryophyta</taxon>
        <taxon>Tracheophyta</taxon>
        <taxon>Spermatophyta</taxon>
        <taxon>Magnoliopsida</taxon>
        <taxon>Liliopsida</taxon>
        <taxon>Poales</taxon>
        <taxon>Bromeliaceae</taxon>
        <taxon>Bromelioideae</taxon>
        <taxon>Ananas</taxon>
    </lineage>
</organism>
<dbReference type="PANTHER" id="PTHR46148">
    <property type="entry name" value="CHROMO DOMAIN-CONTAINING PROTEIN"/>
    <property type="match status" value="1"/>
</dbReference>
<dbReference type="Proteomes" id="UP000515123">
    <property type="component" value="Linkage group 20"/>
</dbReference>
<proteinExistence type="predicted"/>
<dbReference type="InterPro" id="IPR016197">
    <property type="entry name" value="Chromo-like_dom_sf"/>
</dbReference>